<protein>
    <submittedName>
        <fullName evidence="2">Uncharacterized protein</fullName>
    </submittedName>
</protein>
<reference evidence="3" key="1">
    <citation type="journal article" date="2019" name="Int. J. Syst. Evol. Microbiol.">
        <title>The Global Catalogue of Microorganisms (GCM) 10K type strain sequencing project: providing services to taxonomists for standard genome sequencing and annotation.</title>
        <authorList>
            <consortium name="The Broad Institute Genomics Platform"/>
            <consortium name="The Broad Institute Genome Sequencing Center for Infectious Disease"/>
            <person name="Wu L."/>
            <person name="Ma J."/>
        </authorList>
    </citation>
    <scope>NUCLEOTIDE SEQUENCE [LARGE SCALE GENOMIC DNA]</scope>
    <source>
        <strain evidence="3">CGMCC 1.12851</strain>
    </source>
</reference>
<keyword evidence="1" id="KW-0812">Transmembrane</keyword>
<comment type="caution">
    <text evidence="2">The sequence shown here is derived from an EMBL/GenBank/DDBJ whole genome shotgun (WGS) entry which is preliminary data.</text>
</comment>
<feature type="transmembrane region" description="Helical" evidence="1">
    <location>
        <begin position="54"/>
        <end position="72"/>
    </location>
</feature>
<evidence type="ECO:0000256" key="1">
    <source>
        <dbReference type="SAM" id="Phobius"/>
    </source>
</evidence>
<dbReference type="Proteomes" id="UP000614261">
    <property type="component" value="Unassembled WGS sequence"/>
</dbReference>
<proteinExistence type="predicted"/>
<dbReference type="EMBL" id="BMGD01000002">
    <property type="protein sequence ID" value="GGB57123.1"/>
    <property type="molecule type" value="Genomic_DNA"/>
</dbReference>
<organism evidence="2 3">
    <name type="scientific">Blastomonas aquatica</name>
    <dbReference type="NCBI Taxonomy" id="1510276"/>
    <lineage>
        <taxon>Bacteria</taxon>
        <taxon>Pseudomonadati</taxon>
        <taxon>Pseudomonadota</taxon>
        <taxon>Alphaproteobacteria</taxon>
        <taxon>Sphingomonadales</taxon>
        <taxon>Sphingomonadaceae</taxon>
        <taxon>Blastomonas</taxon>
    </lineage>
</organism>
<keyword evidence="3" id="KW-1185">Reference proteome</keyword>
<name>A0ABQ1J0M7_9SPHN</name>
<gene>
    <name evidence="2" type="ORF">GCM10010833_09790</name>
</gene>
<keyword evidence="1" id="KW-1133">Transmembrane helix</keyword>
<evidence type="ECO:0000313" key="2">
    <source>
        <dbReference type="EMBL" id="GGB57123.1"/>
    </source>
</evidence>
<accession>A0ABQ1J0M7</accession>
<keyword evidence="1" id="KW-0472">Membrane</keyword>
<dbReference type="RefSeq" id="WP_188513286.1">
    <property type="nucleotide sequence ID" value="NZ_BMGD01000002.1"/>
</dbReference>
<feature type="transmembrane region" description="Helical" evidence="1">
    <location>
        <begin position="27"/>
        <end position="47"/>
    </location>
</feature>
<evidence type="ECO:0000313" key="3">
    <source>
        <dbReference type="Proteomes" id="UP000614261"/>
    </source>
</evidence>
<sequence>MLNILSILIGIFALLLAIPAFLPLLGALNWLIVPIALLGVLLGFLSSSNTGRNLCLIVLVICIIRLSLGGGIF</sequence>